<dbReference type="OrthoDB" id="8902232at2759"/>
<feature type="non-terminal residue" evidence="1">
    <location>
        <position position="55"/>
    </location>
</feature>
<comment type="caution">
    <text evidence="1">The sequence shown here is derived from an EMBL/GenBank/DDBJ whole genome shotgun (WGS) entry which is preliminary data.</text>
</comment>
<dbReference type="EMBL" id="JAINUF010000006">
    <property type="protein sequence ID" value="KAJ8357174.1"/>
    <property type="molecule type" value="Genomic_DNA"/>
</dbReference>
<reference evidence="1" key="1">
    <citation type="journal article" date="2023" name="Science">
        <title>Genome structures resolve the early diversification of teleost fishes.</title>
        <authorList>
            <person name="Parey E."/>
            <person name="Louis A."/>
            <person name="Montfort J."/>
            <person name="Bouchez O."/>
            <person name="Roques C."/>
            <person name="Iampietro C."/>
            <person name="Lluch J."/>
            <person name="Castinel A."/>
            <person name="Donnadieu C."/>
            <person name="Desvignes T."/>
            <person name="Floi Bucao C."/>
            <person name="Jouanno E."/>
            <person name="Wen M."/>
            <person name="Mejri S."/>
            <person name="Dirks R."/>
            <person name="Jansen H."/>
            <person name="Henkel C."/>
            <person name="Chen W.J."/>
            <person name="Zahm M."/>
            <person name="Cabau C."/>
            <person name="Klopp C."/>
            <person name="Thompson A.W."/>
            <person name="Robinson-Rechavi M."/>
            <person name="Braasch I."/>
            <person name="Lecointre G."/>
            <person name="Bobe J."/>
            <person name="Postlethwait J.H."/>
            <person name="Berthelot C."/>
            <person name="Roest Crollius H."/>
            <person name="Guiguen Y."/>
        </authorList>
    </citation>
    <scope>NUCLEOTIDE SEQUENCE</scope>
    <source>
        <strain evidence="1">WJC10195</strain>
    </source>
</reference>
<accession>A0A9Q1IX59</accession>
<protein>
    <submittedName>
        <fullName evidence="1">Uncharacterized protein</fullName>
    </submittedName>
</protein>
<evidence type="ECO:0000313" key="1">
    <source>
        <dbReference type="EMBL" id="KAJ8357174.1"/>
    </source>
</evidence>
<proteinExistence type="predicted"/>
<gene>
    <name evidence="1" type="ORF">SKAU_G00199680</name>
</gene>
<evidence type="ECO:0000313" key="2">
    <source>
        <dbReference type="Proteomes" id="UP001152622"/>
    </source>
</evidence>
<name>A0A9Q1IX59_SYNKA</name>
<sequence length="55" mass="6166">MLAYYFEYTDTFNVRVQGFFCYDSSYTKPYLGPEESSAIPPAILYAVVTGVPALV</sequence>
<dbReference type="Proteomes" id="UP001152622">
    <property type="component" value="Chromosome 6"/>
</dbReference>
<keyword evidence="2" id="KW-1185">Reference proteome</keyword>
<organism evidence="1 2">
    <name type="scientific">Synaphobranchus kaupii</name>
    <name type="common">Kaup's arrowtooth eel</name>
    <dbReference type="NCBI Taxonomy" id="118154"/>
    <lineage>
        <taxon>Eukaryota</taxon>
        <taxon>Metazoa</taxon>
        <taxon>Chordata</taxon>
        <taxon>Craniata</taxon>
        <taxon>Vertebrata</taxon>
        <taxon>Euteleostomi</taxon>
        <taxon>Actinopterygii</taxon>
        <taxon>Neopterygii</taxon>
        <taxon>Teleostei</taxon>
        <taxon>Anguilliformes</taxon>
        <taxon>Synaphobranchidae</taxon>
        <taxon>Synaphobranchus</taxon>
    </lineage>
</organism>
<dbReference type="AlphaFoldDB" id="A0A9Q1IX59"/>